<evidence type="ECO:0000313" key="9">
    <source>
        <dbReference type="EMBL" id="ANE52888.1"/>
    </source>
</evidence>
<keyword evidence="5" id="KW-0862">Zinc</keyword>
<keyword evidence="4" id="KW-0378">Hydrolase</keyword>
<dbReference type="CDD" id="cd06238">
    <property type="entry name" value="M14-like"/>
    <property type="match status" value="1"/>
</dbReference>
<dbReference type="GO" id="GO:0008270">
    <property type="term" value="F:zinc ion binding"/>
    <property type="evidence" value="ECO:0007669"/>
    <property type="project" value="InterPro"/>
</dbReference>
<dbReference type="OrthoDB" id="9758209at2"/>
<dbReference type="PROSITE" id="PS52035">
    <property type="entry name" value="PEPTIDASE_M14"/>
    <property type="match status" value="1"/>
</dbReference>
<comment type="similarity">
    <text evidence="2 7">Belongs to the peptidase M14 family.</text>
</comment>
<comment type="cofactor">
    <cofactor evidence="1">
        <name>Zn(2+)</name>
        <dbReference type="ChEBI" id="CHEBI:29105"/>
    </cofactor>
</comment>
<dbReference type="SUPFAM" id="SSF52317">
    <property type="entry name" value="Class I glutamine amidotransferase-like"/>
    <property type="match status" value="1"/>
</dbReference>
<dbReference type="Pfam" id="PF00246">
    <property type="entry name" value="Peptidase_M14"/>
    <property type="match status" value="1"/>
</dbReference>
<evidence type="ECO:0000256" key="4">
    <source>
        <dbReference type="ARBA" id="ARBA00022801"/>
    </source>
</evidence>
<reference evidence="10" key="1">
    <citation type="submission" date="2015-01" db="EMBL/GenBank/DDBJ databases">
        <title>Flavisolibacter sp./LCS9/ whole genome sequencing.</title>
        <authorList>
            <person name="Kim M.K."/>
            <person name="Srinivasan S."/>
            <person name="Lee J.-J."/>
        </authorList>
    </citation>
    <scope>NUCLEOTIDE SEQUENCE [LARGE SCALE GENOMIC DNA]</scope>
    <source>
        <strain evidence="10">LCS9</strain>
    </source>
</reference>
<name>A0A172U132_9BACT</name>
<gene>
    <name evidence="9" type="ORF">SY85_22800</name>
</gene>
<proteinExistence type="inferred from homology"/>
<protein>
    <submittedName>
        <fullName evidence="9">Zinc carboxypeptidase</fullName>
    </submittedName>
</protein>
<dbReference type="Gene3D" id="3.40.630.10">
    <property type="entry name" value="Zn peptidases"/>
    <property type="match status" value="1"/>
</dbReference>
<dbReference type="GO" id="GO:0006508">
    <property type="term" value="P:proteolysis"/>
    <property type="evidence" value="ECO:0007669"/>
    <property type="project" value="UniProtKB-KW"/>
</dbReference>
<dbReference type="InterPro" id="IPR000834">
    <property type="entry name" value="Peptidase_M14"/>
</dbReference>
<dbReference type="GO" id="GO:0005615">
    <property type="term" value="C:extracellular space"/>
    <property type="evidence" value="ECO:0007669"/>
    <property type="project" value="TreeGrafter"/>
</dbReference>
<evidence type="ECO:0000256" key="6">
    <source>
        <dbReference type="ARBA" id="ARBA00023049"/>
    </source>
</evidence>
<evidence type="ECO:0000256" key="1">
    <source>
        <dbReference type="ARBA" id="ARBA00001947"/>
    </source>
</evidence>
<dbReference type="SUPFAM" id="SSF53187">
    <property type="entry name" value="Zn-dependent exopeptidases"/>
    <property type="match status" value="1"/>
</dbReference>
<dbReference type="PANTHER" id="PTHR11705:SF143">
    <property type="entry name" value="SLL0236 PROTEIN"/>
    <property type="match status" value="1"/>
</dbReference>
<dbReference type="InterPro" id="IPR029062">
    <property type="entry name" value="Class_I_gatase-like"/>
</dbReference>
<accession>A0A172U132</accession>
<dbReference type="AlphaFoldDB" id="A0A172U132"/>
<evidence type="ECO:0000259" key="8">
    <source>
        <dbReference type="PROSITE" id="PS52035"/>
    </source>
</evidence>
<evidence type="ECO:0000256" key="3">
    <source>
        <dbReference type="ARBA" id="ARBA00022670"/>
    </source>
</evidence>
<keyword evidence="3" id="KW-0645">Protease</keyword>
<dbReference type="PANTHER" id="PTHR11705">
    <property type="entry name" value="PROTEASE FAMILY M14 CARBOXYPEPTIDASE A,B"/>
    <property type="match status" value="1"/>
</dbReference>
<dbReference type="Proteomes" id="UP000077177">
    <property type="component" value="Chromosome"/>
</dbReference>
<keyword evidence="9" id="KW-0121">Carboxypeptidase</keyword>
<reference evidence="9 10" key="2">
    <citation type="journal article" date="2016" name="Int. J. Syst. Evol. Microbiol.">
        <title>Flavisolibacter tropicus sp. nov., isolated from tropical soil.</title>
        <authorList>
            <person name="Lee J.J."/>
            <person name="Kang M.S."/>
            <person name="Kim G.S."/>
            <person name="Lee C.S."/>
            <person name="Lim S."/>
            <person name="Lee J."/>
            <person name="Roh S.H."/>
            <person name="Kang H."/>
            <person name="Ha J.M."/>
            <person name="Bae S."/>
            <person name="Jung H.Y."/>
            <person name="Kim M.K."/>
        </authorList>
    </citation>
    <scope>NUCLEOTIDE SEQUENCE [LARGE SCALE GENOMIC DNA]</scope>
    <source>
        <strain evidence="9 10">LCS9</strain>
    </source>
</reference>
<dbReference type="STRING" id="1492898.SY85_22800"/>
<sequence>MHRKLSVLLSLTLFIFKISFGQLQTPEQFLGYKIGTRYTPHWRIVEYYKHVAATVPNMVKLQSYGQTNEGRPLLVVFVSSATNINNLEAIRTNNLALAQETGTSGNVANAPAIVWLSYNVHGNEASSSEAGMLTLYSLVDPANTKTKQWLQNTLVIMDPCLNPDGRDRYVNWFNSVVGKQNNPSLEAREHREPWPGGRSNHYNFDLNRDWAWQTQVESQQRLKLFNQWLPEVHVDFHEQGVNQPYYFAPAAQPYHEVITTWQRDFQRAIGTNHARYFDENGWLYFTKEVFDLLYPSYGDTYPTYNGSIGMTYEQGGGPAGGLAAITDEGDTLTLMDRATHHYTTGLSTIEVASKNATKLVDEFQTFYRNAANNGIGEYKSYVIKYSQKDEQRINSLLQLLSKNDIRFTKGRSGNAKGFNYDTGKEENFSITADDIVIPGAQPKGTMVKVLFEPQTQVVDSVTYDITAWALPYVYGVKTYASRQSISNAGNPTSTYTPATINNPSASTYGYVIPWIGMQSVKLVGQLLQKGIKLRYSEQPFKVGGQQFDRGAIIVLRTSNQSRPDLWNDVRKLANENGVTLASISGGFVEAGFDLGSSKVHPMKARRIAVLTGEGISSLGAGEVWNYFDNVINYPVTLINVADFGRVNWSRYDLVVMPDGNYRFLSDKAMTDQFRSWISNGGNVIALEGAVGQLAKLDWTIKSKKPEESESKNIYESLRKYENRERDYIPTITPGSIYRVELDNTHPLGFGFSNYYYTLKQDDAIYDFIKEGGWNVGVIKKEKQVAGFVGSKLTNRLQDGLLFGTQDIGNGSITYLADNVLFRSFWENGKLMFSNAVFLVGQ</sequence>
<dbReference type="PATRIC" id="fig|1492898.3.peg.4945"/>
<evidence type="ECO:0000256" key="2">
    <source>
        <dbReference type="ARBA" id="ARBA00005988"/>
    </source>
</evidence>
<feature type="domain" description="Peptidase M14" evidence="8">
    <location>
        <begin position="37"/>
        <end position="359"/>
    </location>
</feature>
<organism evidence="9 10">
    <name type="scientific">Flavisolibacter tropicus</name>
    <dbReference type="NCBI Taxonomy" id="1492898"/>
    <lineage>
        <taxon>Bacteria</taxon>
        <taxon>Pseudomonadati</taxon>
        <taxon>Bacteroidota</taxon>
        <taxon>Chitinophagia</taxon>
        <taxon>Chitinophagales</taxon>
        <taxon>Chitinophagaceae</taxon>
        <taxon>Flavisolibacter</taxon>
    </lineage>
</organism>
<keyword evidence="6" id="KW-0482">Metalloprotease</keyword>
<evidence type="ECO:0000313" key="10">
    <source>
        <dbReference type="Proteomes" id="UP000077177"/>
    </source>
</evidence>
<dbReference type="SMART" id="SM00631">
    <property type="entry name" value="Zn_pept"/>
    <property type="match status" value="1"/>
</dbReference>
<dbReference type="GO" id="GO:0004181">
    <property type="term" value="F:metallocarboxypeptidase activity"/>
    <property type="evidence" value="ECO:0007669"/>
    <property type="project" value="InterPro"/>
</dbReference>
<dbReference type="EMBL" id="CP011390">
    <property type="protein sequence ID" value="ANE52888.1"/>
    <property type="molecule type" value="Genomic_DNA"/>
</dbReference>
<evidence type="ECO:0000256" key="5">
    <source>
        <dbReference type="ARBA" id="ARBA00022833"/>
    </source>
</evidence>
<dbReference type="KEGG" id="fla:SY85_22800"/>
<comment type="caution">
    <text evidence="7">Lacks conserved residue(s) required for the propagation of feature annotation.</text>
</comment>
<dbReference type="RefSeq" id="WP_066408154.1">
    <property type="nucleotide sequence ID" value="NZ_CP011390.1"/>
</dbReference>
<evidence type="ECO:0000256" key="7">
    <source>
        <dbReference type="PROSITE-ProRule" id="PRU01379"/>
    </source>
</evidence>
<keyword evidence="10" id="KW-1185">Reference proteome</keyword>